<keyword evidence="6" id="KW-1185">Reference proteome</keyword>
<dbReference type="SUPFAM" id="SSF53800">
    <property type="entry name" value="Chelatase"/>
    <property type="match status" value="2"/>
</dbReference>
<evidence type="ECO:0000256" key="1">
    <source>
        <dbReference type="ARBA" id="ARBA00022573"/>
    </source>
</evidence>
<dbReference type="GO" id="GO:0009236">
    <property type="term" value="P:cobalamin biosynthetic process"/>
    <property type="evidence" value="ECO:0007669"/>
    <property type="project" value="UniProtKB-KW"/>
</dbReference>
<evidence type="ECO:0000313" key="5">
    <source>
        <dbReference type="EMBL" id="KOX94817.1"/>
    </source>
</evidence>
<dbReference type="GO" id="GO:0046872">
    <property type="term" value="F:metal ion binding"/>
    <property type="evidence" value="ECO:0007669"/>
    <property type="project" value="UniProtKB-KW"/>
</dbReference>
<evidence type="ECO:0000256" key="3">
    <source>
        <dbReference type="ARBA" id="ARBA00023239"/>
    </source>
</evidence>
<reference evidence="5 6" key="1">
    <citation type="submission" date="2015-08" db="EMBL/GenBank/DDBJ databases">
        <title>Genomes of Isolates from Cabo Rojo, PR.</title>
        <authorList>
            <person name="Sanchez-Nieves R.L."/>
            <person name="Montalvo-Rodriguez R."/>
        </authorList>
    </citation>
    <scope>NUCLEOTIDE SEQUENCE [LARGE SCALE GENOMIC DNA]</scope>
    <source>
        <strain evidence="5 6">SL3</strain>
    </source>
</reference>
<dbReference type="OrthoDB" id="210934at2157"/>
<protein>
    <submittedName>
        <fullName evidence="5">Cobalamin biosynthesis protein CbiX</fullName>
    </submittedName>
</protein>
<keyword evidence="4" id="KW-0170">Cobalt</keyword>
<sequence>MPHDTLLLIGRDTSRATPYETHARRLRERGVATDVTVLTYDHEPRRELRDELVAIDADRVFALPMTVAHDHTTVTDVPAALDEIDAETHYCEPVGRSPLLTEALRDRATAAVPEAADSSVALVAFGSSGKPYQRQVTEYHAERLRERSAFGEVEPCYLLQNPAVECVRYNLTHDHAVAVPLFLAPTDATETQIPAKLDLDRGGLAYTDTLDDHPLVTEAVATAVETARTMADSRTPQTFETTLAATNRPMATDGEGD</sequence>
<proteinExistence type="predicted"/>
<gene>
    <name evidence="5" type="ORF">AMS69_02860</name>
</gene>
<dbReference type="Proteomes" id="UP000037729">
    <property type="component" value="Unassembled WGS sequence"/>
</dbReference>
<dbReference type="Pfam" id="PF01903">
    <property type="entry name" value="CbiX"/>
    <property type="match status" value="2"/>
</dbReference>
<dbReference type="EMBL" id="LIUF01000001">
    <property type="protein sequence ID" value="KOX94817.1"/>
    <property type="molecule type" value="Genomic_DNA"/>
</dbReference>
<dbReference type="InterPro" id="IPR002762">
    <property type="entry name" value="CbiX-like"/>
</dbReference>
<keyword evidence="2" id="KW-0479">Metal-binding</keyword>
<comment type="caution">
    <text evidence="5">The sequence shown here is derived from an EMBL/GenBank/DDBJ whole genome shotgun (WGS) entry which is preliminary data.</text>
</comment>
<name>A0A0M9AM38_9EURY</name>
<dbReference type="PANTHER" id="PTHR33542:SF3">
    <property type="entry name" value="SIROHYDROCHLORIN FERROCHELATASE, CHLOROPLASTIC"/>
    <property type="match status" value="1"/>
</dbReference>
<organism evidence="5 6">
    <name type="scientific">Haloarcula rubripromontorii</name>
    <dbReference type="NCBI Taxonomy" id="1705562"/>
    <lineage>
        <taxon>Archaea</taxon>
        <taxon>Methanobacteriati</taxon>
        <taxon>Methanobacteriota</taxon>
        <taxon>Stenosarchaea group</taxon>
        <taxon>Halobacteria</taxon>
        <taxon>Halobacteriales</taxon>
        <taxon>Haloarculaceae</taxon>
        <taxon>Haloarcula</taxon>
    </lineage>
</organism>
<evidence type="ECO:0000256" key="2">
    <source>
        <dbReference type="ARBA" id="ARBA00022723"/>
    </source>
</evidence>
<dbReference type="PANTHER" id="PTHR33542">
    <property type="entry name" value="SIROHYDROCHLORIN FERROCHELATASE, CHLOROPLASTIC"/>
    <property type="match status" value="1"/>
</dbReference>
<evidence type="ECO:0000313" key="6">
    <source>
        <dbReference type="Proteomes" id="UP000037729"/>
    </source>
</evidence>
<dbReference type="Gene3D" id="3.40.50.1400">
    <property type="match status" value="2"/>
</dbReference>
<dbReference type="InterPro" id="IPR050963">
    <property type="entry name" value="Sirohydro_Cobaltochel/CbiX"/>
</dbReference>
<dbReference type="GO" id="GO:0016829">
    <property type="term" value="F:lyase activity"/>
    <property type="evidence" value="ECO:0007669"/>
    <property type="project" value="UniProtKB-KW"/>
</dbReference>
<keyword evidence="3" id="KW-0456">Lyase</keyword>
<dbReference type="STRING" id="1705562.AMS69_02860"/>
<keyword evidence="1" id="KW-0169">Cobalamin biosynthesis</keyword>
<accession>A0A0M9AM38</accession>
<dbReference type="AlphaFoldDB" id="A0A0M9AM38"/>
<dbReference type="PATRIC" id="fig|1705562.3.peg.1529"/>
<dbReference type="RefSeq" id="WP_053966583.1">
    <property type="nucleotide sequence ID" value="NZ_LIUF01000001.1"/>
</dbReference>
<evidence type="ECO:0000256" key="4">
    <source>
        <dbReference type="ARBA" id="ARBA00023285"/>
    </source>
</evidence>
<dbReference type="CDD" id="cd03416">
    <property type="entry name" value="CbiX_SirB_N"/>
    <property type="match status" value="1"/>
</dbReference>